<accession>A0ABV4BE97</accession>
<dbReference type="InterPro" id="IPR038763">
    <property type="entry name" value="DHH_sf"/>
</dbReference>
<evidence type="ECO:0000313" key="10">
    <source>
        <dbReference type="Proteomes" id="UP001564408"/>
    </source>
</evidence>
<evidence type="ECO:0000256" key="2">
    <source>
        <dbReference type="ARBA" id="ARBA00019841"/>
    </source>
</evidence>
<dbReference type="Pfam" id="PF17768">
    <property type="entry name" value="RecJ_OB"/>
    <property type="match status" value="1"/>
</dbReference>
<dbReference type="RefSeq" id="WP_369667225.1">
    <property type="nucleotide sequence ID" value="NZ_JBDKXB010000012.1"/>
</dbReference>
<evidence type="ECO:0000256" key="3">
    <source>
        <dbReference type="ARBA" id="ARBA00022722"/>
    </source>
</evidence>
<dbReference type="InterPro" id="IPR004610">
    <property type="entry name" value="RecJ"/>
</dbReference>
<dbReference type="Proteomes" id="UP001564408">
    <property type="component" value="Unassembled WGS sequence"/>
</dbReference>
<evidence type="ECO:0000259" key="8">
    <source>
        <dbReference type="Pfam" id="PF17768"/>
    </source>
</evidence>
<proteinExistence type="inferred from homology"/>
<evidence type="ECO:0000256" key="5">
    <source>
        <dbReference type="ARBA" id="ARBA00022839"/>
    </source>
</evidence>
<feature type="domain" description="RecJ OB" evidence="8">
    <location>
        <begin position="477"/>
        <end position="578"/>
    </location>
</feature>
<protein>
    <recommendedName>
        <fullName evidence="2">Single-stranded-DNA-specific exonuclease RecJ</fullName>
    </recommendedName>
</protein>
<keyword evidence="3" id="KW-0540">Nuclease</keyword>
<evidence type="ECO:0000256" key="4">
    <source>
        <dbReference type="ARBA" id="ARBA00022801"/>
    </source>
</evidence>
<reference evidence="9 10" key="1">
    <citation type="submission" date="2024-05" db="EMBL/GenBank/DDBJ databases">
        <title>Genome Sequence and Characterization of the New Strain Purple Sulfur Bacterium of Genus Thioalkalicoccus.</title>
        <authorList>
            <person name="Bryantseva I.A."/>
            <person name="Kyndt J.A."/>
            <person name="Imhoff J.F."/>
        </authorList>
    </citation>
    <scope>NUCLEOTIDE SEQUENCE [LARGE SCALE GENOMIC DNA]</scope>
    <source>
        <strain evidence="9 10">Um2</strain>
    </source>
</reference>
<dbReference type="PANTHER" id="PTHR30255">
    <property type="entry name" value="SINGLE-STRANDED-DNA-SPECIFIC EXONUCLEASE RECJ"/>
    <property type="match status" value="1"/>
</dbReference>
<dbReference type="EMBL" id="JBDKXB010000012">
    <property type="protein sequence ID" value="MEY6432839.1"/>
    <property type="molecule type" value="Genomic_DNA"/>
</dbReference>
<dbReference type="InterPro" id="IPR003156">
    <property type="entry name" value="DHHA1_dom"/>
</dbReference>
<comment type="similarity">
    <text evidence="1">Belongs to the RecJ family.</text>
</comment>
<evidence type="ECO:0000259" key="7">
    <source>
        <dbReference type="Pfam" id="PF02272"/>
    </source>
</evidence>
<keyword evidence="10" id="KW-1185">Reference proteome</keyword>
<sequence length="586" mass="62252">MDHGLPSPPDPTRGRAPVRLVRRAAPGGLLPGEVEALCERLYRVRGGTEADLSLAGLHPFTDLAGIDAAAERLADLIQRGGSILVVGDYDADGATGSALAVLGLRALGAARVGYLIPSRFAFGYGLSPAVVEVAARERPDLILTVDNGMASHAGVARANALGIAVLITDHHLPGPAMPEAVAVVNPNRSDCPFPSKHLAGVGVVFYVLAATRARLRGSNWFGAARPEPNLAEWLDLVALGTVADVVTLDRNNRILVEQGLRRIRAGRGRPGLRALFAVAGRDAARITARDLAFAVAPRLNAAGRLTDMSLGVECLLTEDPAQALAMARELDRLNGERRLIEGEMKDQAEDLLATLSLDGTEPPPALCLFAPGWHQGITGLLAARLRERYHRPAIAFGEASDGSLRGSARSIEGLHIRDLIAAVDRAHPGLIERFGGHAMAAGLSLPRAGFESFREAFVDVVRHELGETAPVRELLSDGELPGAGLTLATAERLRFAGPWGKGFPEPLFDGPFEVLARRVVGEKHLRLRVRAPGGSPIDAIGFQLADRIADIGPEAHLAYRLDVNDYQGQRTPQLVVEHLPSPPGAE</sequence>
<keyword evidence="5 9" id="KW-0269">Exonuclease</keyword>
<dbReference type="InterPro" id="IPR041122">
    <property type="entry name" value="RecJ_OB"/>
</dbReference>
<dbReference type="SUPFAM" id="SSF64182">
    <property type="entry name" value="DHH phosphoesterases"/>
    <property type="match status" value="1"/>
</dbReference>
<keyword evidence="4" id="KW-0378">Hydrolase</keyword>
<evidence type="ECO:0000259" key="6">
    <source>
        <dbReference type="Pfam" id="PF01368"/>
    </source>
</evidence>
<dbReference type="Pfam" id="PF01368">
    <property type="entry name" value="DHH"/>
    <property type="match status" value="1"/>
</dbReference>
<dbReference type="Pfam" id="PF02272">
    <property type="entry name" value="DHHA1"/>
    <property type="match status" value="1"/>
</dbReference>
<name>A0ABV4BE97_9GAMM</name>
<evidence type="ECO:0000256" key="1">
    <source>
        <dbReference type="ARBA" id="ARBA00005915"/>
    </source>
</evidence>
<organism evidence="9 10">
    <name type="scientific">Thioalkalicoccus limnaeus</name>
    <dbReference type="NCBI Taxonomy" id="120681"/>
    <lineage>
        <taxon>Bacteria</taxon>
        <taxon>Pseudomonadati</taxon>
        <taxon>Pseudomonadota</taxon>
        <taxon>Gammaproteobacteria</taxon>
        <taxon>Chromatiales</taxon>
        <taxon>Chromatiaceae</taxon>
        <taxon>Thioalkalicoccus</taxon>
    </lineage>
</organism>
<dbReference type="PANTHER" id="PTHR30255:SF2">
    <property type="entry name" value="SINGLE-STRANDED-DNA-SPECIFIC EXONUCLEASE RECJ"/>
    <property type="match status" value="1"/>
</dbReference>
<evidence type="ECO:0000313" key="9">
    <source>
        <dbReference type="EMBL" id="MEY6432839.1"/>
    </source>
</evidence>
<dbReference type="NCBIfam" id="TIGR00644">
    <property type="entry name" value="recJ"/>
    <property type="match status" value="1"/>
</dbReference>
<dbReference type="Gene3D" id="3.10.310.30">
    <property type="match status" value="1"/>
</dbReference>
<dbReference type="Gene3D" id="3.90.1640.30">
    <property type="match status" value="1"/>
</dbReference>
<gene>
    <name evidence="9" type="primary">recJ</name>
    <name evidence="9" type="ORF">ABC977_10510</name>
</gene>
<dbReference type="InterPro" id="IPR001667">
    <property type="entry name" value="DDH_dom"/>
</dbReference>
<dbReference type="GO" id="GO:0004527">
    <property type="term" value="F:exonuclease activity"/>
    <property type="evidence" value="ECO:0007669"/>
    <property type="project" value="UniProtKB-KW"/>
</dbReference>
<dbReference type="InterPro" id="IPR051673">
    <property type="entry name" value="SSDNA_exonuclease_RecJ"/>
</dbReference>
<feature type="domain" description="DDH" evidence="6">
    <location>
        <begin position="82"/>
        <end position="241"/>
    </location>
</feature>
<feature type="domain" description="DHHA1" evidence="7">
    <location>
        <begin position="368"/>
        <end position="461"/>
    </location>
</feature>
<comment type="caution">
    <text evidence="9">The sequence shown here is derived from an EMBL/GenBank/DDBJ whole genome shotgun (WGS) entry which is preliminary data.</text>
</comment>